<dbReference type="InterPro" id="IPR018692">
    <property type="entry name" value="DUF2189"/>
</dbReference>
<feature type="transmembrane region" description="Helical" evidence="1">
    <location>
        <begin position="45"/>
        <end position="66"/>
    </location>
</feature>
<keyword evidence="1" id="KW-1133">Transmembrane helix</keyword>
<evidence type="ECO:0000313" key="2">
    <source>
        <dbReference type="EMBL" id="GGJ40324.1"/>
    </source>
</evidence>
<sequence length="267" mass="27885">MLRPLPTLNPPRRPPLAFARHVPASAAFGWLAAGWADYRAAPGPSLAYGLFLLTLSLLLLAVLHAIGLLYLALPAIAGFLIVGPFLALGLYAKSRARMKGRALSLRGMVLVRPASGAQIAYAGLMLGLLVLFWLRAADLLYALFFGLAPFPGAVEAFGNVLTTPRGWALIGVGSAVGGLFAAFAFAISLFSIPMMLAERRDALTAMGMSFAMTVQNLRPALAWGAIVAAGLALSAATGLLGLIIVFPVLGYGTWHAWCAIGAGNARS</sequence>
<feature type="transmembrane region" description="Helical" evidence="1">
    <location>
        <begin position="168"/>
        <end position="192"/>
    </location>
</feature>
<proteinExistence type="predicted"/>
<feature type="transmembrane region" description="Helical" evidence="1">
    <location>
        <begin position="220"/>
        <end position="246"/>
    </location>
</feature>
<evidence type="ECO:0000313" key="3">
    <source>
        <dbReference type="Proteomes" id="UP000661507"/>
    </source>
</evidence>
<feature type="transmembrane region" description="Helical" evidence="1">
    <location>
        <begin position="72"/>
        <end position="92"/>
    </location>
</feature>
<dbReference type="AlphaFoldDB" id="A0A917NY89"/>
<reference evidence="2" key="1">
    <citation type="journal article" date="2014" name="Int. J. Syst. Evol. Microbiol.">
        <title>Complete genome sequence of Corynebacterium casei LMG S-19264T (=DSM 44701T), isolated from a smear-ripened cheese.</title>
        <authorList>
            <consortium name="US DOE Joint Genome Institute (JGI-PGF)"/>
            <person name="Walter F."/>
            <person name="Albersmeier A."/>
            <person name="Kalinowski J."/>
            <person name="Ruckert C."/>
        </authorList>
    </citation>
    <scope>NUCLEOTIDE SEQUENCE</scope>
    <source>
        <strain evidence="2">CGMCC 1.3617</strain>
    </source>
</reference>
<evidence type="ECO:0000256" key="1">
    <source>
        <dbReference type="SAM" id="Phobius"/>
    </source>
</evidence>
<accession>A0A917NY89</accession>
<organism evidence="2 3">
    <name type="scientific">Neoroseomonas lacus</name>
    <dbReference type="NCBI Taxonomy" id="287609"/>
    <lineage>
        <taxon>Bacteria</taxon>
        <taxon>Pseudomonadati</taxon>
        <taxon>Pseudomonadota</taxon>
        <taxon>Alphaproteobacteria</taxon>
        <taxon>Acetobacterales</taxon>
        <taxon>Acetobacteraceae</taxon>
        <taxon>Neoroseomonas</taxon>
    </lineage>
</organism>
<protein>
    <recommendedName>
        <fullName evidence="4">DUF2189 domain-containing protein</fullName>
    </recommendedName>
</protein>
<keyword evidence="3" id="KW-1185">Reference proteome</keyword>
<dbReference type="EMBL" id="BMKW01000019">
    <property type="protein sequence ID" value="GGJ40324.1"/>
    <property type="molecule type" value="Genomic_DNA"/>
</dbReference>
<keyword evidence="1" id="KW-0472">Membrane</keyword>
<feature type="transmembrane region" description="Helical" evidence="1">
    <location>
        <begin position="140"/>
        <end position="161"/>
    </location>
</feature>
<feature type="transmembrane region" description="Helical" evidence="1">
    <location>
        <begin position="113"/>
        <end position="134"/>
    </location>
</feature>
<comment type="caution">
    <text evidence="2">The sequence shown here is derived from an EMBL/GenBank/DDBJ whole genome shotgun (WGS) entry which is preliminary data.</text>
</comment>
<reference evidence="2" key="2">
    <citation type="submission" date="2020-09" db="EMBL/GenBank/DDBJ databases">
        <authorList>
            <person name="Sun Q."/>
            <person name="Zhou Y."/>
        </authorList>
    </citation>
    <scope>NUCLEOTIDE SEQUENCE</scope>
    <source>
        <strain evidence="2">CGMCC 1.3617</strain>
    </source>
</reference>
<dbReference type="Pfam" id="PF09955">
    <property type="entry name" value="DUF2189"/>
    <property type="match status" value="1"/>
</dbReference>
<evidence type="ECO:0008006" key="4">
    <source>
        <dbReference type="Google" id="ProtNLM"/>
    </source>
</evidence>
<gene>
    <name evidence="2" type="ORF">GCM10011320_54970</name>
</gene>
<name>A0A917NY89_9PROT</name>
<keyword evidence="1" id="KW-0812">Transmembrane</keyword>
<dbReference type="Proteomes" id="UP000661507">
    <property type="component" value="Unassembled WGS sequence"/>
</dbReference>